<feature type="compositionally biased region" description="Low complexity" evidence="2">
    <location>
        <begin position="24"/>
        <end position="37"/>
    </location>
</feature>
<evidence type="ECO:0000259" key="3">
    <source>
        <dbReference type="Pfam" id="PF14661"/>
    </source>
</evidence>
<feature type="compositionally biased region" description="Pro residues" evidence="2">
    <location>
        <begin position="565"/>
        <end position="574"/>
    </location>
</feature>
<evidence type="ECO:0000256" key="1">
    <source>
        <dbReference type="SAM" id="Coils"/>
    </source>
</evidence>
<feature type="region of interest" description="Disordered" evidence="2">
    <location>
        <begin position="522"/>
        <end position="578"/>
    </location>
</feature>
<reference evidence="4" key="1">
    <citation type="submission" date="2020-01" db="EMBL/GenBank/DDBJ databases">
        <authorList>
            <consortium name="DOE Joint Genome Institute"/>
            <person name="Haridas S."/>
            <person name="Albert R."/>
            <person name="Binder M."/>
            <person name="Bloem J."/>
            <person name="Labutti K."/>
            <person name="Salamov A."/>
            <person name="Andreopoulos B."/>
            <person name="Baker S.E."/>
            <person name="Barry K."/>
            <person name="Bills G."/>
            <person name="Bluhm B.H."/>
            <person name="Cannon C."/>
            <person name="Castanera R."/>
            <person name="Culley D.E."/>
            <person name="Daum C."/>
            <person name="Ezra D."/>
            <person name="Gonzalez J.B."/>
            <person name="Henrissat B."/>
            <person name="Kuo A."/>
            <person name="Liang C."/>
            <person name="Lipzen A."/>
            <person name="Lutzoni F."/>
            <person name="Magnuson J."/>
            <person name="Mondo S."/>
            <person name="Nolan M."/>
            <person name="Ohm R."/>
            <person name="Pangilinan J."/>
            <person name="Park H.-J."/>
            <person name="Ramirez L."/>
            <person name="Alfaro M."/>
            <person name="Sun H."/>
            <person name="Tritt A."/>
            <person name="Yoshinaga Y."/>
            <person name="Zwiers L.-H."/>
            <person name="Turgeon B.G."/>
            <person name="Goodwin S.B."/>
            <person name="Spatafora J.W."/>
            <person name="Crous P.W."/>
            <person name="Grigoriev I.V."/>
        </authorList>
    </citation>
    <scope>NUCLEOTIDE SEQUENCE</scope>
    <source>
        <strain evidence="4">IPT5</strain>
    </source>
</reference>
<dbReference type="OrthoDB" id="5575722at2759"/>
<feature type="compositionally biased region" description="Polar residues" evidence="2">
    <location>
        <begin position="668"/>
        <end position="678"/>
    </location>
</feature>
<evidence type="ECO:0000256" key="2">
    <source>
        <dbReference type="SAM" id="MobiDB-lite"/>
    </source>
</evidence>
<feature type="region of interest" description="Disordered" evidence="2">
    <location>
        <begin position="750"/>
        <end position="804"/>
    </location>
</feature>
<protein>
    <recommendedName>
        <fullName evidence="3">HAUS augmin-like complex subunit 6 N-terminal domain-containing protein</fullName>
    </recommendedName>
</protein>
<feature type="compositionally biased region" description="Acidic residues" evidence="2">
    <location>
        <begin position="781"/>
        <end position="792"/>
    </location>
</feature>
<feature type="coiled-coil region" evidence="1">
    <location>
        <begin position="322"/>
        <end position="349"/>
    </location>
</feature>
<feature type="compositionally biased region" description="Low complexity" evidence="2">
    <location>
        <begin position="548"/>
        <end position="564"/>
    </location>
</feature>
<feature type="compositionally biased region" description="Pro residues" evidence="2">
    <location>
        <begin position="641"/>
        <end position="650"/>
    </location>
</feature>
<accession>A0A6A7B575</accession>
<proteinExistence type="predicted"/>
<feature type="region of interest" description="Disordered" evidence="2">
    <location>
        <begin position="1"/>
        <end position="37"/>
    </location>
</feature>
<feature type="region of interest" description="Disordered" evidence="2">
    <location>
        <begin position="627"/>
        <end position="702"/>
    </location>
</feature>
<name>A0A6A7B575_9PLEO</name>
<gene>
    <name evidence="4" type="ORF">T440DRAFT_507921</name>
</gene>
<dbReference type="Pfam" id="PF14661">
    <property type="entry name" value="HAUS6_N"/>
    <property type="match status" value="1"/>
</dbReference>
<dbReference type="AlphaFoldDB" id="A0A6A7B575"/>
<organism evidence="4 5">
    <name type="scientific">Plenodomus tracheiphilus IPT5</name>
    <dbReference type="NCBI Taxonomy" id="1408161"/>
    <lineage>
        <taxon>Eukaryota</taxon>
        <taxon>Fungi</taxon>
        <taxon>Dikarya</taxon>
        <taxon>Ascomycota</taxon>
        <taxon>Pezizomycotina</taxon>
        <taxon>Dothideomycetes</taxon>
        <taxon>Pleosporomycetidae</taxon>
        <taxon>Pleosporales</taxon>
        <taxon>Pleosporineae</taxon>
        <taxon>Leptosphaeriaceae</taxon>
        <taxon>Plenodomus</taxon>
    </lineage>
</organism>
<feature type="domain" description="HAUS augmin-like complex subunit 6 N-terminal" evidence="3">
    <location>
        <begin position="45"/>
        <end position="261"/>
    </location>
</feature>
<keyword evidence="1" id="KW-0175">Coiled coil</keyword>
<dbReference type="EMBL" id="MU006306">
    <property type="protein sequence ID" value="KAF2850442.1"/>
    <property type="molecule type" value="Genomic_DNA"/>
</dbReference>
<feature type="compositionally biased region" description="Polar residues" evidence="2">
    <location>
        <begin position="692"/>
        <end position="702"/>
    </location>
</feature>
<dbReference type="Proteomes" id="UP000799423">
    <property type="component" value="Unassembled WGS sequence"/>
</dbReference>
<evidence type="ECO:0000313" key="4">
    <source>
        <dbReference type="EMBL" id="KAF2850442.1"/>
    </source>
</evidence>
<sequence length="804" mass="89489">MSRATSAASTATTTTSNGNPRNMAVKTTARAPPAPTSTATDIKLFVTNLRLLDLDTRDDWPGITVQTFSAKNADQKQRIGGTEWALFRLFEIWDINETAQKLQPFFPPLEPLQSLNLRAALYRCLNELKKNGVLGRETVLRKTMLDECKGDKFYEILAFFSTIVLKKILAAQGGDERNLAVARKLATAPMLSADKHQSLLPLAIAHKAALVNVLKQKEEQRRKFQEFETLLDTKSATINARLRKCIETPHAKMPAVPQKQAEAVKKELKDNWIGNPKWLDVMLHGDDVAAEDVFLTSRFDKVWHMVEKGYKVENVTTETGLLENLQTRVQEQESRLQKWKAFHEELKEEHSKSKETMSTATIPAKVFQFDDHVRLQLPSTKQETGEKIVRRPALSQEYQEMLSDMDRELANVSTNKPIRPVLTLSRKHTSSISISHSPARSRTNTFQKSIAKNENDAITNSQQPPLPRPHSFANAPVLDLPRRTPVAVTPADSEATYIGYASTLPSAVPTPRQFEDAAQTRYEPKHNPEPTPPMSDPITKGSPPPAPINGAPTPVQHSPSSQPSPHYPSEPPIPTLSFSEEIDPEEALADQIINSLGDATPSPVKKHQPRMSLSLIERTRLTMSRTTSFEPLPGSPNALPMAPPPLPQPTEPSEADRQATLLERTRQTMEAMQSQPRRQSLAVKKEKRKSRNSLFPVNQFDTPRTRKSIEKIEQSRSVERTPTEVLFSDKVDYDRVFKSRPRIATSPVFSPAVVGGAFGGGDGGSEDEEFEEGVTGIDLAGVDDGDSGDEGWAESPSRRKGVRY</sequence>
<keyword evidence="5" id="KW-1185">Reference proteome</keyword>
<dbReference type="InterPro" id="IPR028163">
    <property type="entry name" value="HAUS_6_N"/>
</dbReference>
<evidence type="ECO:0000313" key="5">
    <source>
        <dbReference type="Proteomes" id="UP000799423"/>
    </source>
</evidence>
<feature type="compositionally biased region" description="Low complexity" evidence="2">
    <location>
        <begin position="1"/>
        <end position="16"/>
    </location>
</feature>